<feature type="transmembrane region" description="Helical" evidence="1">
    <location>
        <begin position="139"/>
        <end position="156"/>
    </location>
</feature>
<keyword evidence="3" id="KW-1185">Reference proteome</keyword>
<reference evidence="3" key="1">
    <citation type="submission" date="2013-03" db="EMBL/GenBank/DDBJ databases">
        <title>The Genome Sequence of Anopheles dirus WRAIR2.</title>
        <authorList>
            <consortium name="The Broad Institute Genomics Platform"/>
            <person name="Neafsey D.E."/>
            <person name="Walton C."/>
            <person name="Walker B."/>
            <person name="Young S.K."/>
            <person name="Zeng Q."/>
            <person name="Gargeya S."/>
            <person name="Fitzgerald M."/>
            <person name="Haas B."/>
            <person name="Abouelleil A."/>
            <person name="Allen A.W."/>
            <person name="Alvarado L."/>
            <person name="Arachchi H.M."/>
            <person name="Berlin A.M."/>
            <person name="Chapman S.B."/>
            <person name="Gainer-Dewar J."/>
            <person name="Goldberg J."/>
            <person name="Griggs A."/>
            <person name="Gujja S."/>
            <person name="Hansen M."/>
            <person name="Howarth C."/>
            <person name="Imamovic A."/>
            <person name="Ireland A."/>
            <person name="Larimer J."/>
            <person name="McCowan C."/>
            <person name="Murphy C."/>
            <person name="Pearson M."/>
            <person name="Poon T.W."/>
            <person name="Priest M."/>
            <person name="Roberts A."/>
            <person name="Saif S."/>
            <person name="Shea T."/>
            <person name="Sisk P."/>
            <person name="Sykes S."/>
            <person name="Wortman J."/>
            <person name="Nusbaum C."/>
            <person name="Birren B."/>
        </authorList>
    </citation>
    <scope>NUCLEOTIDE SEQUENCE [LARGE SCALE GENOMIC DNA]</scope>
    <source>
        <strain evidence="3">WRAIR2</strain>
    </source>
</reference>
<evidence type="ECO:0000256" key="1">
    <source>
        <dbReference type="SAM" id="Phobius"/>
    </source>
</evidence>
<protein>
    <recommendedName>
        <fullName evidence="4">Gustatory receptor</fullName>
    </recommendedName>
</protein>
<feature type="transmembrane region" description="Helical" evidence="1">
    <location>
        <begin position="176"/>
        <end position="198"/>
    </location>
</feature>
<dbReference type="EnsemblMetazoa" id="ADIR005148-RA">
    <property type="protein sequence ID" value="ADIR005148-PA"/>
    <property type="gene ID" value="ADIR005148"/>
</dbReference>
<keyword evidence="1" id="KW-0472">Membrane</keyword>
<dbReference type="Proteomes" id="UP000075884">
    <property type="component" value="Unassembled WGS sequence"/>
</dbReference>
<evidence type="ECO:0008006" key="4">
    <source>
        <dbReference type="Google" id="ProtNLM"/>
    </source>
</evidence>
<dbReference type="AlphaFoldDB" id="A0A182NBY4"/>
<feature type="transmembrane region" description="Helical" evidence="1">
    <location>
        <begin position="264"/>
        <end position="297"/>
    </location>
</feature>
<reference evidence="2" key="2">
    <citation type="submission" date="2020-05" db="UniProtKB">
        <authorList>
            <consortium name="EnsemblMetazoa"/>
        </authorList>
    </citation>
    <scope>IDENTIFICATION</scope>
    <source>
        <strain evidence="2">WRAIR2</strain>
    </source>
</reference>
<organism evidence="2 3">
    <name type="scientific">Anopheles dirus</name>
    <dbReference type="NCBI Taxonomy" id="7168"/>
    <lineage>
        <taxon>Eukaryota</taxon>
        <taxon>Metazoa</taxon>
        <taxon>Ecdysozoa</taxon>
        <taxon>Arthropoda</taxon>
        <taxon>Hexapoda</taxon>
        <taxon>Insecta</taxon>
        <taxon>Pterygota</taxon>
        <taxon>Neoptera</taxon>
        <taxon>Endopterygota</taxon>
        <taxon>Diptera</taxon>
        <taxon>Nematocera</taxon>
        <taxon>Culicoidea</taxon>
        <taxon>Culicidae</taxon>
        <taxon>Anophelinae</taxon>
        <taxon>Anopheles</taxon>
    </lineage>
</organism>
<keyword evidence="1" id="KW-1133">Transmembrane helix</keyword>
<sequence>MQLEYMAKVGVAMVKYDQQKSAFGSVQQVRFKFAILFTVALFGSGYLLWRSPMDYIEYKLGKQVFDMSIFIINTIVWCAICLIIPLQAYRKHAQTTMARSFAELIQMSLTRANRLGFCYVEYRGQREDGRFVNTEAVSLKFWLWIALILAGGWYTLGRTKEDMVVRYHKESLFDIGTYFVSNMIIVLLVLHMSWHGYFCRDVQLKLLNDVLDIERKLVMVFKRRCEYGNIERYLKIFTIWSIFFYVVLLNVLFVIDYWNYDDFIAMYVVALILLYSNFCMDLTIIVCCTVQMSLCLFLESLMDVLGSNSDEFAGLYTCVKQIDRIAVLVNYNMSRIYGPFVVLHCSYVLFDSASMWVSLLEATLNTNFDYVRQETHWMLANYLLWLANDVKNVILMAISSSLLHNKNANE</sequence>
<accession>A0A182NBY4</accession>
<dbReference type="VEuPathDB" id="VectorBase:ADIR005148"/>
<evidence type="ECO:0000313" key="2">
    <source>
        <dbReference type="EnsemblMetazoa" id="ADIR005148-PA"/>
    </source>
</evidence>
<proteinExistence type="predicted"/>
<keyword evidence="1" id="KW-0812">Transmembrane</keyword>
<feature type="transmembrane region" description="Helical" evidence="1">
    <location>
        <begin position="69"/>
        <end position="89"/>
    </location>
</feature>
<evidence type="ECO:0000313" key="3">
    <source>
        <dbReference type="Proteomes" id="UP000075884"/>
    </source>
</evidence>
<feature type="transmembrane region" description="Helical" evidence="1">
    <location>
        <begin position="29"/>
        <end position="49"/>
    </location>
</feature>
<name>A0A182NBY4_9DIPT</name>
<feature type="transmembrane region" description="Helical" evidence="1">
    <location>
        <begin position="233"/>
        <end position="258"/>
    </location>
</feature>